<protein>
    <submittedName>
        <fullName evidence="1">Uncharacterized protein</fullName>
    </submittedName>
</protein>
<evidence type="ECO:0000313" key="1">
    <source>
        <dbReference type="EMBL" id="DAG01961.1"/>
    </source>
</evidence>
<reference evidence="1" key="1">
    <citation type="journal article" date="2021" name="Proc. Natl. Acad. Sci. U.S.A.">
        <title>A Catalog of Tens of Thousands of Viruses from Human Metagenomes Reveals Hidden Associations with Chronic Diseases.</title>
        <authorList>
            <person name="Tisza M.J."/>
            <person name="Buck C.B."/>
        </authorList>
    </citation>
    <scope>NUCLEOTIDE SEQUENCE</scope>
    <source>
        <strain evidence="1">CtrEx11</strain>
    </source>
</reference>
<dbReference type="EMBL" id="BK016200">
    <property type="protein sequence ID" value="DAG01961.1"/>
    <property type="molecule type" value="Genomic_DNA"/>
</dbReference>
<sequence>MSVFDDIYNSDGEKLYHIAQSKTYSLKEISDYLLACMSEPQNDTKISFEIRDDGEIYISTSNDELAGEIEASFTAIED</sequence>
<accession>A0A8S5V5D1</accession>
<organism evidence="1">
    <name type="scientific">Myoviridae sp. ctrEx11</name>
    <dbReference type="NCBI Taxonomy" id="2825180"/>
    <lineage>
        <taxon>Viruses</taxon>
        <taxon>Duplodnaviria</taxon>
        <taxon>Heunggongvirae</taxon>
        <taxon>Uroviricota</taxon>
        <taxon>Caudoviricetes</taxon>
    </lineage>
</organism>
<name>A0A8S5V5D1_9CAUD</name>
<proteinExistence type="predicted"/>